<dbReference type="Proteomes" id="UP000230423">
    <property type="component" value="Unassembled WGS sequence"/>
</dbReference>
<accession>A0A2G9TY21</accession>
<evidence type="ECO:0000313" key="1">
    <source>
        <dbReference type="EMBL" id="PIO62921.1"/>
    </source>
</evidence>
<keyword evidence="2" id="KW-1185">Reference proteome</keyword>
<organism evidence="1 2">
    <name type="scientific">Teladorsagia circumcincta</name>
    <name type="common">Brown stomach worm</name>
    <name type="synonym">Ostertagia circumcincta</name>
    <dbReference type="NCBI Taxonomy" id="45464"/>
    <lineage>
        <taxon>Eukaryota</taxon>
        <taxon>Metazoa</taxon>
        <taxon>Ecdysozoa</taxon>
        <taxon>Nematoda</taxon>
        <taxon>Chromadorea</taxon>
        <taxon>Rhabditida</taxon>
        <taxon>Rhabditina</taxon>
        <taxon>Rhabditomorpha</taxon>
        <taxon>Strongyloidea</taxon>
        <taxon>Trichostrongylidae</taxon>
        <taxon>Teladorsagia</taxon>
    </lineage>
</organism>
<dbReference type="AlphaFoldDB" id="A0A2G9TY21"/>
<feature type="non-terminal residue" evidence="1">
    <location>
        <position position="1"/>
    </location>
</feature>
<gene>
    <name evidence="1" type="ORF">TELCIR_15500</name>
</gene>
<proteinExistence type="predicted"/>
<name>A0A2G9TY21_TELCI</name>
<protein>
    <submittedName>
        <fullName evidence="1">Uncharacterized protein</fullName>
    </submittedName>
</protein>
<dbReference type="EMBL" id="KZ351510">
    <property type="protein sequence ID" value="PIO62921.1"/>
    <property type="molecule type" value="Genomic_DNA"/>
</dbReference>
<evidence type="ECO:0000313" key="2">
    <source>
        <dbReference type="Proteomes" id="UP000230423"/>
    </source>
</evidence>
<sequence length="148" mass="16690">LSDLFRCDLPGCQFTTREARYIHFHKYYRHGIALPDSIDQGAESTVNLAQHPSSIQYRFRITKMPSLSTCIEKPCNVGETHKKASDCGNENAYTCEVDFKIKTNKERAAELCEAVSPYPILSVKEGYPTKCVYGWSHYCTLKVQSGGV</sequence>
<reference evidence="1 2" key="1">
    <citation type="submission" date="2015-09" db="EMBL/GenBank/DDBJ databases">
        <title>Draft genome of the parasitic nematode Teladorsagia circumcincta isolate WARC Sus (inbred).</title>
        <authorList>
            <person name="Mitreva M."/>
        </authorList>
    </citation>
    <scope>NUCLEOTIDE SEQUENCE [LARGE SCALE GENOMIC DNA]</scope>
    <source>
        <strain evidence="1 2">S</strain>
    </source>
</reference>